<comment type="similarity">
    <text evidence="1">Belongs to the UPF0337 (CsbD) family.</text>
</comment>
<protein>
    <submittedName>
        <fullName evidence="3">General stress protein CsbD</fullName>
    </submittedName>
</protein>
<dbReference type="InterPro" id="IPR026042">
    <property type="entry name" value="YjbJ"/>
</dbReference>
<evidence type="ECO:0000313" key="3">
    <source>
        <dbReference type="EMBL" id="AUH73725.1"/>
    </source>
</evidence>
<dbReference type="Gene3D" id="1.10.1470.10">
    <property type="entry name" value="YjbJ"/>
    <property type="match status" value="1"/>
</dbReference>
<dbReference type="SUPFAM" id="SSF69047">
    <property type="entry name" value="Hypothetical protein YjbJ"/>
    <property type="match status" value="1"/>
</dbReference>
<gene>
    <name evidence="3" type="ORF">CAB17_18000</name>
</gene>
<dbReference type="PANTHER" id="PTHR34977">
    <property type="entry name" value="UPF0337 PROTEIN YJBJ"/>
    <property type="match status" value="1"/>
</dbReference>
<dbReference type="KEGG" id="lsh:CAB17_18000"/>
<evidence type="ECO:0000259" key="2">
    <source>
        <dbReference type="Pfam" id="PF05532"/>
    </source>
</evidence>
<reference evidence="3 4" key="1">
    <citation type="submission" date="2017-12" db="EMBL/GenBank/DDBJ databases">
        <title>Legionella sainthelensi LA01-117, whole genome sequence of a clinical isolate from New Zealand.</title>
        <authorList>
            <person name="Cree S.L."/>
            <person name="Slow S."/>
            <person name="Kennedy M.A."/>
            <person name="Murdoch D.R."/>
            <person name="Biggs P.J."/>
            <person name="Anderson T."/>
        </authorList>
    </citation>
    <scope>NUCLEOTIDE SEQUENCE [LARGE SCALE GENOMIC DNA]</scope>
    <source>
        <strain evidence="3 4">LA01-117</strain>
    </source>
</reference>
<dbReference type="InterPro" id="IPR036629">
    <property type="entry name" value="YjbJ_sf"/>
</dbReference>
<feature type="domain" description="CsbD-like" evidence="2">
    <location>
        <begin position="4"/>
        <end position="56"/>
    </location>
</feature>
<dbReference type="InterPro" id="IPR008462">
    <property type="entry name" value="CsbD"/>
</dbReference>
<dbReference type="Pfam" id="PF05532">
    <property type="entry name" value="CsbD"/>
    <property type="match status" value="1"/>
</dbReference>
<dbReference type="EMBL" id="CP025491">
    <property type="protein sequence ID" value="AUH73725.1"/>
    <property type="molecule type" value="Genomic_DNA"/>
</dbReference>
<dbReference type="PANTHER" id="PTHR34977:SF1">
    <property type="entry name" value="UPF0337 PROTEIN YJBJ"/>
    <property type="match status" value="1"/>
</dbReference>
<dbReference type="RefSeq" id="WP_101901225.1">
    <property type="nucleotide sequence ID" value="NZ_CP025491.2"/>
</dbReference>
<accession>A0A2H5FQ84</accession>
<dbReference type="PIRSF" id="PIRSF039008">
    <property type="entry name" value="YjbJ"/>
    <property type="match status" value="1"/>
</dbReference>
<proteinExistence type="inferred from homology"/>
<dbReference type="Proteomes" id="UP000234343">
    <property type="component" value="Chromosome"/>
</dbReference>
<evidence type="ECO:0000313" key="4">
    <source>
        <dbReference type="Proteomes" id="UP000234343"/>
    </source>
</evidence>
<dbReference type="InterPro" id="IPR050423">
    <property type="entry name" value="UPF0337_stress_rsp"/>
</dbReference>
<dbReference type="AlphaFoldDB" id="A0A2H5FQ84"/>
<sequence length="67" mass="7992">MNKDIFQGKWEEVKGHMKKTWGKLTDDDLKQIEGNQQEIFGKLQKHYGYSKEQAEKAIKDFRSKTHH</sequence>
<keyword evidence="4" id="KW-1185">Reference proteome</keyword>
<name>A0A2H5FQ84_9GAMM</name>
<organism evidence="3 4">
    <name type="scientific">Legionella sainthelensi</name>
    <dbReference type="NCBI Taxonomy" id="28087"/>
    <lineage>
        <taxon>Bacteria</taxon>
        <taxon>Pseudomonadati</taxon>
        <taxon>Pseudomonadota</taxon>
        <taxon>Gammaproteobacteria</taxon>
        <taxon>Legionellales</taxon>
        <taxon>Legionellaceae</taxon>
        <taxon>Legionella</taxon>
    </lineage>
</organism>
<evidence type="ECO:0000256" key="1">
    <source>
        <dbReference type="ARBA" id="ARBA00009129"/>
    </source>
</evidence>